<feature type="compositionally biased region" description="Low complexity" evidence="1">
    <location>
        <begin position="82"/>
        <end position="95"/>
    </location>
</feature>
<reference evidence="2 4" key="1">
    <citation type="journal article" date="2020" name="Stud. Mycol.">
        <title>101 Dothideomycetes genomes: a test case for predicting lifestyles and emergence of pathogens.</title>
        <authorList>
            <person name="Haridas S."/>
            <person name="Albert R."/>
            <person name="Binder M."/>
            <person name="Bloem J."/>
            <person name="Labutti K."/>
            <person name="Salamov A."/>
            <person name="Andreopoulos B."/>
            <person name="Baker S."/>
            <person name="Barry K."/>
            <person name="Bills G."/>
            <person name="Bluhm B."/>
            <person name="Cannon C."/>
            <person name="Castanera R."/>
            <person name="Culley D."/>
            <person name="Daum C."/>
            <person name="Ezra D."/>
            <person name="Gonzalez J."/>
            <person name="Henrissat B."/>
            <person name="Kuo A."/>
            <person name="Liang C."/>
            <person name="Lipzen A."/>
            <person name="Lutzoni F."/>
            <person name="Magnuson J."/>
            <person name="Mondo S."/>
            <person name="Nolan M."/>
            <person name="Ohm R."/>
            <person name="Pangilinan J."/>
            <person name="Park H.-J."/>
            <person name="Ramirez L."/>
            <person name="Alfaro M."/>
            <person name="Sun H."/>
            <person name="Tritt A."/>
            <person name="Yoshinaga Y."/>
            <person name="Zwiers L.-H."/>
            <person name="Turgeon B."/>
            <person name="Goodwin S."/>
            <person name="Spatafora J."/>
            <person name="Crous P."/>
            <person name="Grigoriev I."/>
        </authorList>
    </citation>
    <scope>NUCLEOTIDE SEQUENCE</scope>
    <source>
        <strain evidence="2 4">CBS 304.34</strain>
    </source>
</reference>
<gene>
    <name evidence="2 4" type="ORF">BDZ99DRAFT_526148</name>
</gene>
<reference evidence="4" key="2">
    <citation type="submission" date="2020-04" db="EMBL/GenBank/DDBJ databases">
        <authorList>
            <consortium name="NCBI Genome Project"/>
        </authorList>
    </citation>
    <scope>NUCLEOTIDE SEQUENCE</scope>
    <source>
        <strain evidence="4">CBS 304.34</strain>
    </source>
</reference>
<proteinExistence type="predicted"/>
<feature type="region of interest" description="Disordered" evidence="1">
    <location>
        <begin position="211"/>
        <end position="240"/>
    </location>
</feature>
<feature type="compositionally biased region" description="Gly residues" evidence="1">
    <location>
        <begin position="219"/>
        <end position="228"/>
    </location>
</feature>
<accession>A0A6A6Y6G5</accession>
<feature type="region of interest" description="Disordered" evidence="1">
    <location>
        <begin position="152"/>
        <end position="184"/>
    </location>
</feature>
<sequence>MIISLLHEDGDAGTARPASLARWRCLRTCALATGRAANECWRTRALSARRRPYQLTKLSSLSVVGVGGHIWLRMALSRPHPAQRYAKGAAQQQAGDAEDSRTQRFQRQQQTPHLPLLTNHADGRSRAKLAGWRVGLVCAAPLLSWRELLSSGGGTPDAATRSISRGPVTASRSVRRRQRAAGKASERPRFGLDVLYVLFLSPCRLARGRASREAVDGTSGAGRGGGAKRGAKELGLLEGD</sequence>
<dbReference type="EMBL" id="MU003715">
    <property type="protein sequence ID" value="KAF2804113.1"/>
    <property type="molecule type" value="Genomic_DNA"/>
</dbReference>
<evidence type="ECO:0000313" key="2">
    <source>
        <dbReference type="EMBL" id="KAF2804113.1"/>
    </source>
</evidence>
<dbReference type="AlphaFoldDB" id="A0A6A6Y6G5"/>
<reference evidence="4" key="3">
    <citation type="submission" date="2025-04" db="UniProtKB">
        <authorList>
            <consortium name="RefSeq"/>
        </authorList>
    </citation>
    <scope>IDENTIFICATION</scope>
    <source>
        <strain evidence="4">CBS 304.34</strain>
    </source>
</reference>
<dbReference type="Proteomes" id="UP000504636">
    <property type="component" value="Unplaced"/>
</dbReference>
<protein>
    <submittedName>
        <fullName evidence="2 4">Uncharacterized protein</fullName>
    </submittedName>
</protein>
<dbReference type="GeneID" id="54466997"/>
<evidence type="ECO:0000256" key="1">
    <source>
        <dbReference type="SAM" id="MobiDB-lite"/>
    </source>
</evidence>
<keyword evidence="3" id="KW-1185">Reference proteome</keyword>
<dbReference type="RefSeq" id="XP_033571077.1">
    <property type="nucleotide sequence ID" value="XM_033726104.1"/>
</dbReference>
<feature type="region of interest" description="Disordered" evidence="1">
    <location>
        <begin position="82"/>
        <end position="120"/>
    </location>
</feature>
<name>A0A6A6Y6G5_9PEZI</name>
<evidence type="ECO:0000313" key="3">
    <source>
        <dbReference type="Proteomes" id="UP000504636"/>
    </source>
</evidence>
<organism evidence="2">
    <name type="scientific">Mytilinidion resinicola</name>
    <dbReference type="NCBI Taxonomy" id="574789"/>
    <lineage>
        <taxon>Eukaryota</taxon>
        <taxon>Fungi</taxon>
        <taxon>Dikarya</taxon>
        <taxon>Ascomycota</taxon>
        <taxon>Pezizomycotina</taxon>
        <taxon>Dothideomycetes</taxon>
        <taxon>Pleosporomycetidae</taxon>
        <taxon>Mytilinidiales</taxon>
        <taxon>Mytilinidiaceae</taxon>
        <taxon>Mytilinidion</taxon>
    </lineage>
</organism>
<evidence type="ECO:0000313" key="4">
    <source>
        <dbReference type="RefSeq" id="XP_033571077.1"/>
    </source>
</evidence>